<accession>A0A1I6VSQ7</accession>
<dbReference type="RefSeq" id="WP_092428753.1">
    <property type="nucleotide sequence ID" value="NZ_FNCL01000012.1"/>
</dbReference>
<keyword evidence="1" id="KW-0808">Transferase</keyword>
<keyword evidence="1" id="KW-0418">Kinase</keyword>
<protein>
    <submittedName>
        <fullName evidence="1">Threonine kinase</fullName>
    </submittedName>
</protein>
<gene>
    <name evidence="1" type="ORF">SAMN04488050_112195</name>
</gene>
<evidence type="ECO:0000313" key="2">
    <source>
        <dbReference type="Proteomes" id="UP000199392"/>
    </source>
</evidence>
<evidence type="ECO:0000313" key="1">
    <source>
        <dbReference type="EMBL" id="SFT16631.1"/>
    </source>
</evidence>
<sequence length="261" mass="26819">MSFSPVSVEGHFGEWVQGRMGADGPVALVTVRCPALRVCAPGADDLPFSRDQLAVFAARLGIAGHFPGVTRDAPLGGGAGASTATLVALARSAGASNSAADLAAACIATEGASDPLMFPQPDALLWASREGRILRHLPPPPACHILGGFWGTPQRTTPGDKDFDDITDLIDAWAEAVVLENLQRCATIASTSAQRCSDRRGPMPDPTPELARDLGALGWLRAHTGSARGLVFAPGETPKHGKAALIEAGLTGVLSFGTGAA</sequence>
<dbReference type="AlphaFoldDB" id="A0A1I6VSQ7"/>
<keyword evidence="2" id="KW-1185">Reference proteome</keyword>
<organism evidence="1 2">
    <name type="scientific">Alloyangia pacifica</name>
    <dbReference type="NCBI Taxonomy" id="311180"/>
    <lineage>
        <taxon>Bacteria</taxon>
        <taxon>Pseudomonadati</taxon>
        <taxon>Pseudomonadota</taxon>
        <taxon>Alphaproteobacteria</taxon>
        <taxon>Rhodobacterales</taxon>
        <taxon>Roseobacteraceae</taxon>
        <taxon>Alloyangia</taxon>
    </lineage>
</organism>
<name>A0A1I6VSQ7_9RHOB</name>
<reference evidence="2" key="1">
    <citation type="submission" date="2016-10" db="EMBL/GenBank/DDBJ databases">
        <authorList>
            <person name="Varghese N."/>
            <person name="Submissions S."/>
        </authorList>
    </citation>
    <scope>NUCLEOTIDE SEQUENCE [LARGE SCALE GENOMIC DNA]</scope>
    <source>
        <strain evidence="2">DSM 26894</strain>
    </source>
</reference>
<dbReference type="GO" id="GO:0016301">
    <property type="term" value="F:kinase activity"/>
    <property type="evidence" value="ECO:0007669"/>
    <property type="project" value="UniProtKB-KW"/>
</dbReference>
<proteinExistence type="predicted"/>
<dbReference type="EMBL" id="FOZW01000012">
    <property type="protein sequence ID" value="SFT16631.1"/>
    <property type="molecule type" value="Genomic_DNA"/>
</dbReference>
<dbReference type="Proteomes" id="UP000199392">
    <property type="component" value="Unassembled WGS sequence"/>
</dbReference>
<dbReference type="OrthoDB" id="7687262at2"/>
<dbReference type="STRING" id="311180.SAMN04488050_112195"/>